<organism evidence="8 9">
    <name type="scientific">Metabacillus fastidiosus</name>
    <dbReference type="NCBI Taxonomy" id="1458"/>
    <lineage>
        <taxon>Bacteria</taxon>
        <taxon>Bacillati</taxon>
        <taxon>Bacillota</taxon>
        <taxon>Bacilli</taxon>
        <taxon>Bacillales</taxon>
        <taxon>Bacillaceae</taxon>
        <taxon>Metabacillus</taxon>
    </lineage>
</organism>
<dbReference type="PANTHER" id="PTHR30629">
    <property type="entry name" value="PROPHAGE INTEGRASE"/>
    <property type="match status" value="1"/>
</dbReference>
<dbReference type="EMBL" id="JARTFS010000006">
    <property type="protein sequence ID" value="MED4401373.1"/>
    <property type="molecule type" value="Genomic_DNA"/>
</dbReference>
<dbReference type="SUPFAM" id="SSF56349">
    <property type="entry name" value="DNA breaking-rejoining enzymes"/>
    <property type="match status" value="1"/>
</dbReference>
<dbReference type="Gene3D" id="1.10.443.10">
    <property type="entry name" value="Intergrase catalytic core"/>
    <property type="match status" value="1"/>
</dbReference>
<dbReference type="Pfam" id="PF14659">
    <property type="entry name" value="Phage_int_SAM_3"/>
    <property type="match status" value="1"/>
</dbReference>
<dbReference type="RefSeq" id="WP_328015106.1">
    <property type="nucleotide sequence ID" value="NZ_JARTFS010000006.1"/>
</dbReference>
<dbReference type="InterPro" id="IPR010998">
    <property type="entry name" value="Integrase_recombinase_N"/>
</dbReference>
<evidence type="ECO:0000256" key="3">
    <source>
        <dbReference type="ARBA" id="ARBA00023125"/>
    </source>
</evidence>
<dbReference type="InterPro" id="IPR028259">
    <property type="entry name" value="AP2-like_int_N"/>
</dbReference>
<evidence type="ECO:0000259" key="7">
    <source>
        <dbReference type="PROSITE" id="PS51900"/>
    </source>
</evidence>
<dbReference type="InterPro" id="IPR044068">
    <property type="entry name" value="CB"/>
</dbReference>
<dbReference type="InterPro" id="IPR050808">
    <property type="entry name" value="Phage_Integrase"/>
</dbReference>
<evidence type="ECO:0000313" key="8">
    <source>
        <dbReference type="EMBL" id="MED4401373.1"/>
    </source>
</evidence>
<dbReference type="Proteomes" id="UP001342826">
    <property type="component" value="Unassembled WGS sequence"/>
</dbReference>
<keyword evidence="9" id="KW-1185">Reference proteome</keyword>
<reference evidence="8 9" key="1">
    <citation type="submission" date="2023-03" db="EMBL/GenBank/DDBJ databases">
        <title>Bacillus Genome Sequencing.</title>
        <authorList>
            <person name="Dunlap C."/>
        </authorList>
    </citation>
    <scope>NUCLEOTIDE SEQUENCE [LARGE SCALE GENOMIC DNA]</scope>
    <source>
        <strain evidence="8 9">NRS-1717</strain>
    </source>
</reference>
<keyword evidence="4" id="KW-0233">DNA recombination</keyword>
<keyword evidence="2" id="KW-0229">DNA integration</keyword>
<name>A0ABU6NXD3_9BACI</name>
<comment type="caution">
    <text evidence="8">The sequence shown here is derived from an EMBL/GenBank/DDBJ whole genome shotgun (WGS) entry which is preliminary data.</text>
</comment>
<evidence type="ECO:0000259" key="6">
    <source>
        <dbReference type="PROSITE" id="PS51898"/>
    </source>
</evidence>
<dbReference type="InterPro" id="IPR011010">
    <property type="entry name" value="DNA_brk_join_enz"/>
</dbReference>
<dbReference type="PANTHER" id="PTHR30629:SF2">
    <property type="entry name" value="PROPHAGE INTEGRASE INTS-RELATED"/>
    <property type="match status" value="1"/>
</dbReference>
<dbReference type="InterPro" id="IPR002104">
    <property type="entry name" value="Integrase_catalytic"/>
</dbReference>
<evidence type="ECO:0000256" key="5">
    <source>
        <dbReference type="PROSITE-ProRule" id="PRU01248"/>
    </source>
</evidence>
<evidence type="ECO:0000256" key="4">
    <source>
        <dbReference type="ARBA" id="ARBA00023172"/>
    </source>
</evidence>
<evidence type="ECO:0000313" key="9">
    <source>
        <dbReference type="Proteomes" id="UP001342826"/>
    </source>
</evidence>
<dbReference type="Pfam" id="PF14657">
    <property type="entry name" value="Arm-DNA-bind_4"/>
    <property type="match status" value="1"/>
</dbReference>
<comment type="similarity">
    <text evidence="1">Belongs to the 'phage' integrase family.</text>
</comment>
<feature type="domain" description="Tyr recombinase" evidence="6">
    <location>
        <begin position="168"/>
        <end position="253"/>
    </location>
</feature>
<dbReference type="PROSITE" id="PS51898">
    <property type="entry name" value="TYR_RECOMBINASE"/>
    <property type="match status" value="1"/>
</dbReference>
<dbReference type="InterPro" id="IPR013762">
    <property type="entry name" value="Integrase-like_cat_sf"/>
</dbReference>
<dbReference type="InterPro" id="IPR004107">
    <property type="entry name" value="Integrase_SAM-like_N"/>
</dbReference>
<protein>
    <submittedName>
        <fullName evidence="8">Site-specific integrase</fullName>
    </submittedName>
</protein>
<dbReference type="Gene3D" id="1.10.150.130">
    <property type="match status" value="1"/>
</dbReference>
<sequence>MASFRKRGEKWEYRVRYIDPSTGKQREKSKGGFRSKKDAQIEAAEIEKQLYFNQHSVIQNQDIVVKDWLKDWLNEYGPQCQPSTLENRKNYINNQIIPNIGHYRLSNLKRLDYEKFLNELLKKYAKTTVQTIHSIFSTAINKAVELEMLTHNKYQNISLKKENEFSEEDRNYLTKEEVTIFMEAAKKSQYHHYIIALLLLRTGLRKGEMLALYWDDIDLDNKTLSVTKSRNEFGIKNRKQNQVSAPSVLITHL</sequence>
<dbReference type="Pfam" id="PF00589">
    <property type="entry name" value="Phage_integrase"/>
    <property type="match status" value="1"/>
</dbReference>
<gene>
    <name evidence="8" type="ORF">P9271_08625</name>
</gene>
<proteinExistence type="inferred from homology"/>
<evidence type="ECO:0000256" key="2">
    <source>
        <dbReference type="ARBA" id="ARBA00022908"/>
    </source>
</evidence>
<accession>A0ABU6NXD3</accession>
<keyword evidence="3 5" id="KW-0238">DNA-binding</keyword>
<feature type="domain" description="Core-binding (CB)" evidence="7">
    <location>
        <begin position="63"/>
        <end position="144"/>
    </location>
</feature>
<dbReference type="PROSITE" id="PS51900">
    <property type="entry name" value="CB"/>
    <property type="match status" value="1"/>
</dbReference>
<evidence type="ECO:0000256" key="1">
    <source>
        <dbReference type="ARBA" id="ARBA00008857"/>
    </source>
</evidence>